<evidence type="ECO:0000313" key="7">
    <source>
        <dbReference type="Proteomes" id="UP001597510"/>
    </source>
</evidence>
<dbReference type="PANTHER" id="PTHR11785">
    <property type="entry name" value="AMINO ACID TRANSPORTER"/>
    <property type="match status" value="1"/>
</dbReference>
<protein>
    <submittedName>
        <fullName evidence="6">APC family permease</fullName>
    </submittedName>
</protein>
<reference evidence="7" key="1">
    <citation type="journal article" date="2019" name="Int. J. Syst. Evol. Microbiol.">
        <title>The Global Catalogue of Microorganisms (GCM) 10K type strain sequencing project: providing services to taxonomists for standard genome sequencing and annotation.</title>
        <authorList>
            <consortium name="The Broad Institute Genomics Platform"/>
            <consortium name="The Broad Institute Genome Sequencing Center for Infectious Disease"/>
            <person name="Wu L."/>
            <person name="Ma J."/>
        </authorList>
    </citation>
    <scope>NUCLEOTIDE SEQUENCE [LARGE SCALE GENOMIC DNA]</scope>
    <source>
        <strain evidence="7">KCTC 52344</strain>
    </source>
</reference>
<keyword evidence="4 5" id="KW-0472">Membrane</keyword>
<dbReference type="PANTHER" id="PTHR11785:SF512">
    <property type="entry name" value="SOBREMESA, ISOFORM B"/>
    <property type="match status" value="1"/>
</dbReference>
<feature type="transmembrane region" description="Helical" evidence="5">
    <location>
        <begin position="286"/>
        <end position="305"/>
    </location>
</feature>
<dbReference type="Gene3D" id="1.20.1740.10">
    <property type="entry name" value="Amino acid/polyamine transporter I"/>
    <property type="match status" value="1"/>
</dbReference>
<dbReference type="RefSeq" id="WP_340233141.1">
    <property type="nucleotide sequence ID" value="NZ_JBBEWC010000001.1"/>
</dbReference>
<feature type="transmembrane region" description="Helical" evidence="5">
    <location>
        <begin position="326"/>
        <end position="348"/>
    </location>
</feature>
<keyword evidence="3 5" id="KW-1133">Transmembrane helix</keyword>
<name>A0ABW5JCU4_9BACT</name>
<dbReference type="PIRSF" id="PIRSF006060">
    <property type="entry name" value="AA_transporter"/>
    <property type="match status" value="1"/>
</dbReference>
<feature type="transmembrane region" description="Helical" evidence="5">
    <location>
        <begin position="12"/>
        <end position="33"/>
    </location>
</feature>
<feature type="transmembrane region" description="Helical" evidence="5">
    <location>
        <begin position="160"/>
        <end position="178"/>
    </location>
</feature>
<sequence>MASEKNKGELLKLLGVGFGIAVTVGGTIGTGILRKPGPIAANLGDPTLIMLVWVLVSIYAFLGVLCAIELGVSVPKAGAWYVYARRAFGDYVGFVTGITSWLGTVAALGFGAYTMSEFVALMMPEVEPIIRYMAIGILILLMGFHWLGTKSAGRSQEIISFLKAIGLFAFVIACFVYGGEVKSEALVATTQKVAGPALLTSLIVSLQSVFYTFDGWHTAAYFSEETTDPAKNLPKSMISGVLVVIAIYLLVNLAILYIMPMDELANSKLAASDAIKLIFGEKSAKVVTLFLTLSIFGMLNAQIMFSPRVIYSMSRDGLFFKAAQKVNSGGTPAIAMPLTGICSILLILSGKETCEKLSDIAVFFFVLCYIAGFASLIMLRKKEPELPRPYKVAGYPFIPYLLIVISLLFLIGAVYQDIQSSGYALIFLVVSYPLFWLTKKLNQ</sequence>
<gene>
    <name evidence="6" type="ORF">ACFSR2_21035</name>
</gene>
<organism evidence="6 7">
    <name type="scientific">Emticicia soli</name>
    <dbReference type="NCBI Taxonomy" id="2027878"/>
    <lineage>
        <taxon>Bacteria</taxon>
        <taxon>Pseudomonadati</taxon>
        <taxon>Bacteroidota</taxon>
        <taxon>Cytophagia</taxon>
        <taxon>Cytophagales</taxon>
        <taxon>Leadbetterellaceae</taxon>
        <taxon>Emticicia</taxon>
    </lineage>
</organism>
<feature type="transmembrane region" description="Helical" evidence="5">
    <location>
        <begin position="237"/>
        <end position="259"/>
    </location>
</feature>
<evidence type="ECO:0000313" key="6">
    <source>
        <dbReference type="EMBL" id="MFD2523395.1"/>
    </source>
</evidence>
<feature type="transmembrane region" description="Helical" evidence="5">
    <location>
        <begin position="392"/>
        <end position="415"/>
    </location>
</feature>
<dbReference type="InterPro" id="IPR002293">
    <property type="entry name" value="AA/rel_permease1"/>
</dbReference>
<comment type="caution">
    <text evidence="6">The sequence shown here is derived from an EMBL/GenBank/DDBJ whole genome shotgun (WGS) entry which is preliminary data.</text>
</comment>
<feature type="transmembrane region" description="Helical" evidence="5">
    <location>
        <begin position="421"/>
        <end position="438"/>
    </location>
</feature>
<keyword evidence="7" id="KW-1185">Reference proteome</keyword>
<dbReference type="Pfam" id="PF13520">
    <property type="entry name" value="AA_permease_2"/>
    <property type="match status" value="1"/>
</dbReference>
<feature type="transmembrane region" description="Helical" evidence="5">
    <location>
        <begin position="48"/>
        <end position="70"/>
    </location>
</feature>
<feature type="transmembrane region" description="Helical" evidence="5">
    <location>
        <begin position="360"/>
        <end position="380"/>
    </location>
</feature>
<proteinExistence type="predicted"/>
<evidence type="ECO:0000256" key="4">
    <source>
        <dbReference type="ARBA" id="ARBA00023136"/>
    </source>
</evidence>
<evidence type="ECO:0000256" key="5">
    <source>
        <dbReference type="SAM" id="Phobius"/>
    </source>
</evidence>
<dbReference type="EMBL" id="JBHULC010000038">
    <property type="protein sequence ID" value="MFD2523395.1"/>
    <property type="molecule type" value="Genomic_DNA"/>
</dbReference>
<evidence type="ECO:0000256" key="1">
    <source>
        <dbReference type="ARBA" id="ARBA00004141"/>
    </source>
</evidence>
<dbReference type="Proteomes" id="UP001597510">
    <property type="component" value="Unassembled WGS sequence"/>
</dbReference>
<comment type="subcellular location">
    <subcellularLocation>
        <location evidence="1">Membrane</location>
        <topology evidence="1">Multi-pass membrane protein</topology>
    </subcellularLocation>
</comment>
<dbReference type="InterPro" id="IPR050598">
    <property type="entry name" value="AminoAcid_Transporter"/>
</dbReference>
<accession>A0ABW5JCU4</accession>
<feature type="transmembrane region" description="Helical" evidence="5">
    <location>
        <begin position="91"/>
        <end position="113"/>
    </location>
</feature>
<evidence type="ECO:0000256" key="3">
    <source>
        <dbReference type="ARBA" id="ARBA00022989"/>
    </source>
</evidence>
<keyword evidence="2 5" id="KW-0812">Transmembrane</keyword>
<feature type="transmembrane region" description="Helical" evidence="5">
    <location>
        <begin position="129"/>
        <end position="148"/>
    </location>
</feature>
<evidence type="ECO:0000256" key="2">
    <source>
        <dbReference type="ARBA" id="ARBA00022692"/>
    </source>
</evidence>